<dbReference type="Gene3D" id="3.90.226.10">
    <property type="entry name" value="2-enoyl-CoA Hydratase, Chain A, domain 1"/>
    <property type="match status" value="1"/>
</dbReference>
<keyword evidence="1" id="KW-0443">Lipid metabolism</keyword>
<dbReference type="PANTHER" id="PTHR11941:SF169">
    <property type="entry name" value="(7AS)-7A-METHYL-1,5-DIOXO-2,3,5,6,7,7A-HEXAHYDRO-1H-INDENE-CARBOXYL-COA HYDROLASE"/>
    <property type="match status" value="1"/>
</dbReference>
<evidence type="ECO:0000313" key="4">
    <source>
        <dbReference type="Proteomes" id="UP001501671"/>
    </source>
</evidence>
<dbReference type="InterPro" id="IPR001753">
    <property type="entry name" value="Enoyl-CoA_hydra/iso"/>
</dbReference>
<dbReference type="Pfam" id="PF00378">
    <property type="entry name" value="ECH_1"/>
    <property type="match status" value="1"/>
</dbReference>
<dbReference type="RefSeq" id="WP_345248201.1">
    <property type="nucleotide sequence ID" value="NZ_BAABFO010000006.1"/>
</dbReference>
<dbReference type="CDD" id="cd06558">
    <property type="entry name" value="crotonase-like"/>
    <property type="match status" value="1"/>
</dbReference>
<dbReference type="Proteomes" id="UP001501671">
    <property type="component" value="Unassembled WGS sequence"/>
</dbReference>
<keyword evidence="2" id="KW-0456">Lyase</keyword>
<dbReference type="EMBL" id="BAABFO010000006">
    <property type="protein sequence ID" value="GAA4329570.1"/>
    <property type="molecule type" value="Genomic_DNA"/>
</dbReference>
<keyword evidence="4" id="KW-1185">Reference proteome</keyword>
<name>A0ABP8GT41_9BURK</name>
<proteinExistence type="predicted"/>
<gene>
    <name evidence="3" type="ORF">GCM10023144_16550</name>
</gene>
<reference evidence="4" key="1">
    <citation type="journal article" date="2019" name="Int. J. Syst. Evol. Microbiol.">
        <title>The Global Catalogue of Microorganisms (GCM) 10K type strain sequencing project: providing services to taxonomists for standard genome sequencing and annotation.</title>
        <authorList>
            <consortium name="The Broad Institute Genomics Platform"/>
            <consortium name="The Broad Institute Genome Sequencing Center for Infectious Disease"/>
            <person name="Wu L."/>
            <person name="Ma J."/>
        </authorList>
    </citation>
    <scope>NUCLEOTIDE SEQUENCE [LARGE SCALE GENOMIC DNA]</scope>
    <source>
        <strain evidence="4">JCM 17666</strain>
    </source>
</reference>
<evidence type="ECO:0000256" key="1">
    <source>
        <dbReference type="ARBA" id="ARBA00023098"/>
    </source>
</evidence>
<evidence type="ECO:0000256" key="2">
    <source>
        <dbReference type="ARBA" id="ARBA00023239"/>
    </source>
</evidence>
<comment type="caution">
    <text evidence="3">The sequence shown here is derived from an EMBL/GenBank/DDBJ whole genome shotgun (WGS) entry which is preliminary data.</text>
</comment>
<evidence type="ECO:0000313" key="3">
    <source>
        <dbReference type="EMBL" id="GAA4329570.1"/>
    </source>
</evidence>
<evidence type="ECO:0008006" key="5">
    <source>
        <dbReference type="Google" id="ProtNLM"/>
    </source>
</evidence>
<organism evidence="3 4">
    <name type="scientific">Pigmentiphaga soli</name>
    <dbReference type="NCBI Taxonomy" id="1007095"/>
    <lineage>
        <taxon>Bacteria</taxon>
        <taxon>Pseudomonadati</taxon>
        <taxon>Pseudomonadota</taxon>
        <taxon>Betaproteobacteria</taxon>
        <taxon>Burkholderiales</taxon>
        <taxon>Alcaligenaceae</taxon>
        <taxon>Pigmentiphaga</taxon>
    </lineage>
</organism>
<dbReference type="Gene3D" id="1.20.58.1300">
    <property type="match status" value="1"/>
</dbReference>
<dbReference type="PANTHER" id="PTHR11941">
    <property type="entry name" value="ENOYL-COA HYDRATASE-RELATED"/>
    <property type="match status" value="1"/>
</dbReference>
<protein>
    <recommendedName>
        <fullName evidence="5">Enoyl-CoA hydratase</fullName>
    </recommendedName>
</protein>
<dbReference type="InterPro" id="IPR029045">
    <property type="entry name" value="ClpP/crotonase-like_dom_sf"/>
</dbReference>
<accession>A0ABP8GT41</accession>
<dbReference type="SUPFAM" id="SSF52096">
    <property type="entry name" value="ClpP/crotonase"/>
    <property type="match status" value="1"/>
</dbReference>
<sequence>MIEHIPADQRRPRLTAAGLPDGEVDRFLADLQAWEAQFAAPGAARGRRLDADLPAMQAIGRQGRQLLARLPLKSARDEAAKAAGHAVFHLLAAAGRHFFRAHAHAVYRELTREGTAPLRVEELARRAAERLPGVMPSDAELLEESQRMQKDKDGLELNQGLFFSQLFADRAIGAHLIRAMLRPLPQSLALLDEFRAKGSVQLERALVEAEGHVGRLTFQNPRYLNAEDTTTMIPFEIGTDLILLHPDLRIGVMRGGVVDHPKYAGRRVFSAGINLSHIYHGQQTYMSFLIKNMGFFNKAHRGLVLDPADSLEAPLDEPEDTLEKPWVAAVDTFAIGGGCQILLLMDYVIAEAGSYFNLPARKEGIIPGLANLRMPRFTGESLAREAIMFDKAFPVESPEARTVVNQVVPADDMDAAIEACVAKASGSGMTSIGGNRKALRIALEPMDDLRRYLATYAYEQLFCHLSEDLIRNLEKNWNAQNKKR</sequence>